<proteinExistence type="predicted"/>
<sequence length="57" mass="6608">MPAASPVNRLSIGTQSFFEEDLRSMNRALNLEKYPCSNHPLLQHPLPLRPRRKLPRL</sequence>
<comment type="caution">
    <text evidence="1">The sequence shown here is derived from an EMBL/GenBank/DDBJ whole genome shotgun (WGS) entry which is preliminary data.</text>
</comment>
<gene>
    <name evidence="1" type="ORF">GGR27_003698</name>
</gene>
<protein>
    <submittedName>
        <fullName evidence="1">Uncharacterized protein</fullName>
    </submittedName>
</protein>
<organism evidence="1 2">
    <name type="scientific">Neolewinella antarctica</name>
    <dbReference type="NCBI Taxonomy" id="442734"/>
    <lineage>
        <taxon>Bacteria</taxon>
        <taxon>Pseudomonadati</taxon>
        <taxon>Bacteroidota</taxon>
        <taxon>Saprospiria</taxon>
        <taxon>Saprospirales</taxon>
        <taxon>Lewinellaceae</taxon>
        <taxon>Neolewinella</taxon>
    </lineage>
</organism>
<dbReference type="InterPro" id="IPR058240">
    <property type="entry name" value="rSAM_sf"/>
</dbReference>
<dbReference type="Proteomes" id="UP000770785">
    <property type="component" value="Unassembled WGS sequence"/>
</dbReference>
<keyword evidence="2" id="KW-1185">Reference proteome</keyword>
<evidence type="ECO:0000313" key="1">
    <source>
        <dbReference type="EMBL" id="NJC28177.1"/>
    </source>
</evidence>
<name>A0ABX0XG40_9BACT</name>
<dbReference type="EMBL" id="JAATJH010000009">
    <property type="protein sequence ID" value="NJC28177.1"/>
    <property type="molecule type" value="Genomic_DNA"/>
</dbReference>
<reference evidence="1 2" key="1">
    <citation type="submission" date="2020-03" db="EMBL/GenBank/DDBJ databases">
        <title>Genomic Encyclopedia of Type Strains, Phase IV (KMG-IV): sequencing the most valuable type-strain genomes for metagenomic binning, comparative biology and taxonomic classification.</title>
        <authorList>
            <person name="Goeker M."/>
        </authorList>
    </citation>
    <scope>NUCLEOTIDE SEQUENCE [LARGE SCALE GENOMIC DNA]</scope>
    <source>
        <strain evidence="1 2">DSM 105096</strain>
    </source>
</reference>
<accession>A0ABX0XG40</accession>
<evidence type="ECO:0000313" key="2">
    <source>
        <dbReference type="Proteomes" id="UP000770785"/>
    </source>
</evidence>
<dbReference type="SUPFAM" id="SSF102114">
    <property type="entry name" value="Radical SAM enzymes"/>
    <property type="match status" value="1"/>
</dbReference>